<accession>D7G266</accession>
<dbReference type="AlphaFoldDB" id="D7G266"/>
<dbReference type="PANTHER" id="PTHR14187:SF5">
    <property type="entry name" value="HEAT SHOCK 70 KDA PROTEIN 12A"/>
    <property type="match status" value="1"/>
</dbReference>
<dbReference type="STRING" id="2880.D7G266"/>
<keyword evidence="1" id="KW-0346">Stress response</keyword>
<dbReference type="OrthoDB" id="2963168at2759"/>
<dbReference type="Proteomes" id="UP000002630">
    <property type="component" value="Linkage Group LG19"/>
</dbReference>
<name>D7G266_ECTSI</name>
<dbReference type="InParanoid" id="D7G266"/>
<evidence type="ECO:0000313" key="2">
    <source>
        <dbReference type="Proteomes" id="UP000002630"/>
    </source>
</evidence>
<organism evidence="1 2">
    <name type="scientific">Ectocarpus siliculosus</name>
    <name type="common">Brown alga</name>
    <name type="synonym">Conferva siliculosa</name>
    <dbReference type="NCBI Taxonomy" id="2880"/>
    <lineage>
        <taxon>Eukaryota</taxon>
        <taxon>Sar</taxon>
        <taxon>Stramenopiles</taxon>
        <taxon>Ochrophyta</taxon>
        <taxon>PX clade</taxon>
        <taxon>Phaeophyceae</taxon>
        <taxon>Ectocarpales</taxon>
        <taxon>Ectocarpaceae</taxon>
        <taxon>Ectocarpus</taxon>
    </lineage>
</organism>
<dbReference type="PANTHER" id="PTHR14187">
    <property type="entry name" value="ALPHA KINASE/ELONGATION FACTOR 2 KINASE"/>
    <property type="match status" value="1"/>
</dbReference>
<gene>
    <name evidence="1" type="primary">Hsp</name>
    <name evidence="1" type="ORF">Esi_0047_0006</name>
</gene>
<dbReference type="EMBL" id="FN648674">
    <property type="protein sequence ID" value="CBJ48743.1"/>
    <property type="molecule type" value="Genomic_DNA"/>
</dbReference>
<dbReference type="SUPFAM" id="SSF53067">
    <property type="entry name" value="Actin-like ATPase domain"/>
    <property type="match status" value="2"/>
</dbReference>
<reference evidence="1 2" key="1">
    <citation type="journal article" date="2010" name="Nature">
        <title>The Ectocarpus genome and the independent evolution of multicellularity in brown algae.</title>
        <authorList>
            <person name="Cock J.M."/>
            <person name="Sterck L."/>
            <person name="Rouze P."/>
            <person name="Scornet D."/>
            <person name="Allen A.E."/>
            <person name="Amoutzias G."/>
            <person name="Anthouard V."/>
            <person name="Artiguenave F."/>
            <person name="Aury J.M."/>
            <person name="Badger J.H."/>
            <person name="Beszteri B."/>
            <person name="Billiau K."/>
            <person name="Bonnet E."/>
            <person name="Bothwell J.H."/>
            <person name="Bowler C."/>
            <person name="Boyen C."/>
            <person name="Brownlee C."/>
            <person name="Carrano C.J."/>
            <person name="Charrier B."/>
            <person name="Cho G.Y."/>
            <person name="Coelho S.M."/>
            <person name="Collen J."/>
            <person name="Corre E."/>
            <person name="Da Silva C."/>
            <person name="Delage L."/>
            <person name="Delaroque N."/>
            <person name="Dittami S.M."/>
            <person name="Doulbeau S."/>
            <person name="Elias M."/>
            <person name="Farnham G."/>
            <person name="Gachon C.M."/>
            <person name="Gschloessl B."/>
            <person name="Heesch S."/>
            <person name="Jabbari K."/>
            <person name="Jubin C."/>
            <person name="Kawai H."/>
            <person name="Kimura K."/>
            <person name="Kloareg B."/>
            <person name="Kupper F.C."/>
            <person name="Lang D."/>
            <person name="Le Bail A."/>
            <person name="Leblanc C."/>
            <person name="Lerouge P."/>
            <person name="Lohr M."/>
            <person name="Lopez P.J."/>
            <person name="Martens C."/>
            <person name="Maumus F."/>
            <person name="Michel G."/>
            <person name="Miranda-Saavedra D."/>
            <person name="Morales J."/>
            <person name="Moreau H."/>
            <person name="Motomura T."/>
            <person name="Nagasato C."/>
            <person name="Napoli C.A."/>
            <person name="Nelson D.R."/>
            <person name="Nyvall-Collen P."/>
            <person name="Peters A.F."/>
            <person name="Pommier C."/>
            <person name="Potin P."/>
            <person name="Poulain J."/>
            <person name="Quesneville H."/>
            <person name="Read B."/>
            <person name="Rensing S.A."/>
            <person name="Ritter A."/>
            <person name="Rousvoal S."/>
            <person name="Samanta M."/>
            <person name="Samson G."/>
            <person name="Schroeder D.C."/>
            <person name="Segurens B."/>
            <person name="Strittmatter M."/>
            <person name="Tonon T."/>
            <person name="Tregear J.W."/>
            <person name="Valentin K."/>
            <person name="von Dassow P."/>
            <person name="Yamagishi T."/>
            <person name="Van de Peer Y."/>
            <person name="Wincker P."/>
        </authorList>
    </citation>
    <scope>NUCLEOTIDE SEQUENCE [LARGE SCALE GENOMIC DNA]</scope>
    <source>
        <strain evidence="2">Ec32 / CCAP1310/4</strain>
    </source>
</reference>
<dbReference type="EMBL" id="FN649744">
    <property type="protein sequence ID" value="CBJ48743.1"/>
    <property type="molecule type" value="Genomic_DNA"/>
</dbReference>
<protein>
    <submittedName>
        <fullName evidence="1">Heat shock protein 70</fullName>
    </submittedName>
</protein>
<dbReference type="CDD" id="cd10229">
    <property type="entry name" value="ASKHA_NBD_HSP70_HSPA12"/>
    <property type="match status" value="1"/>
</dbReference>
<sequence>MIGDVIAAIDLGTSRSAYAYTVTGRDDIILGVPGRLNESKVSVERKTATAILLKRAPKKSGGWCMVTFGDGAEQEYLEARTKGGEAESDLALFKYFKMELFKGGRKGTKRSSVDDAEGISEDQKTRLPLIYVVSLALEYIKDVVINRLNKADSHTLKAFDIRWVLTVPAIWSSFGTTFMRTAALRAGLIQRENDMEHLRLCLEPEAACLTVEHHHRNVHKWENGMKVMVLDCGGGTIDITTHHVVSTNPLGLEELEEPAGGPWGSTTADAKFKLFIKELLRCTDEQWARLDKSTEMFELMADWEAKKTDHYPGKNVWISIAGMLDLVGMSVKDCEASRKQFNETSTVRLKTGSRAPAKAEGMGRRVSLTPELVSNFFKEAMVEIIKATQTVLARQPEISVVYMVGGFSASPLLQEHVTAAVQQPGLRVEVVERPGLAIVLGAARYGTSDSTIVSRKARLTYGTKTMTDYDEHNPEHTKRMKHARYIGGALYLDTFSCYVEKGIDLPVGTDKEETFYPLTNEQTAVSFDVCISLKPKAGIKYLKDNGVDKQLSLLKTVSAPMDMSVPMRKRGVSMQLSFGGTELGIKCTRCSDGHEVITSTVFVEDIEDTRFEPRC</sequence>
<dbReference type="InterPro" id="IPR018181">
    <property type="entry name" value="Heat_shock_70_CS"/>
</dbReference>
<dbReference type="PROSITE" id="PS00297">
    <property type="entry name" value="HSP70_1"/>
    <property type="match status" value="1"/>
</dbReference>
<evidence type="ECO:0000313" key="1">
    <source>
        <dbReference type="EMBL" id="CBJ48743.1"/>
    </source>
</evidence>
<dbReference type="Gene3D" id="3.30.420.40">
    <property type="match status" value="1"/>
</dbReference>
<proteinExistence type="predicted"/>
<keyword evidence="2" id="KW-1185">Reference proteome</keyword>
<dbReference type="InterPro" id="IPR043129">
    <property type="entry name" value="ATPase_NBD"/>
</dbReference>